<dbReference type="AlphaFoldDB" id="A0A7R8UT04"/>
<dbReference type="InterPro" id="IPR051217">
    <property type="entry name" value="Insect_Cuticle_Struc_Prot"/>
</dbReference>
<evidence type="ECO:0000313" key="3">
    <source>
        <dbReference type="EMBL" id="CAD7086499.1"/>
    </source>
</evidence>
<dbReference type="InParanoid" id="A0A7R8UT04"/>
<organism evidence="3 4">
    <name type="scientific">Hermetia illucens</name>
    <name type="common">Black soldier fly</name>
    <dbReference type="NCBI Taxonomy" id="343691"/>
    <lineage>
        <taxon>Eukaryota</taxon>
        <taxon>Metazoa</taxon>
        <taxon>Ecdysozoa</taxon>
        <taxon>Arthropoda</taxon>
        <taxon>Hexapoda</taxon>
        <taxon>Insecta</taxon>
        <taxon>Pterygota</taxon>
        <taxon>Neoptera</taxon>
        <taxon>Endopterygota</taxon>
        <taxon>Diptera</taxon>
        <taxon>Brachycera</taxon>
        <taxon>Stratiomyomorpha</taxon>
        <taxon>Stratiomyidae</taxon>
        <taxon>Hermetiinae</taxon>
        <taxon>Hermetia</taxon>
    </lineage>
</organism>
<sequence length="126" mass="14519">MLVTVAKGGATHTNSKIDTYRKADYQFTYSVYNDYSVDIKSHEESRNGDKVYGKYIIIDPDGFKRIVEYTVNGKEGFVARVRREPTYYRVPTYKNFVSQSLVASRASHRVSLRSPRINYSFGDKVI</sequence>
<accession>A0A7R8UT04</accession>
<dbReference type="OrthoDB" id="6382835at2759"/>
<name>A0A7R8UT04_HERIL</name>
<dbReference type="InterPro" id="IPR000618">
    <property type="entry name" value="Insect_cuticle"/>
</dbReference>
<evidence type="ECO:0000256" key="1">
    <source>
        <dbReference type="ARBA" id="ARBA00022460"/>
    </source>
</evidence>
<dbReference type="EMBL" id="LR899011">
    <property type="protein sequence ID" value="CAD7086499.1"/>
    <property type="molecule type" value="Genomic_DNA"/>
</dbReference>
<reference evidence="3 4" key="1">
    <citation type="submission" date="2020-11" db="EMBL/GenBank/DDBJ databases">
        <authorList>
            <person name="Wallbank WR R."/>
            <person name="Pardo Diaz C."/>
            <person name="Kozak K."/>
            <person name="Martin S."/>
            <person name="Jiggins C."/>
            <person name="Moest M."/>
            <person name="Warren A I."/>
            <person name="Generalovic N T."/>
            <person name="Byers J.R.P. K."/>
            <person name="Montejo-Kovacevich G."/>
            <person name="Yen C E."/>
        </authorList>
    </citation>
    <scope>NUCLEOTIDE SEQUENCE [LARGE SCALE GENOMIC DNA]</scope>
</reference>
<dbReference type="GO" id="GO:0031012">
    <property type="term" value="C:extracellular matrix"/>
    <property type="evidence" value="ECO:0007669"/>
    <property type="project" value="TreeGrafter"/>
</dbReference>
<gene>
    <name evidence="3" type="ORF">HERILL_LOCUS9271</name>
</gene>
<protein>
    <submittedName>
        <fullName evidence="3">Uncharacterized protein</fullName>
    </submittedName>
</protein>
<dbReference type="GO" id="GO:0042302">
    <property type="term" value="F:structural constituent of cuticle"/>
    <property type="evidence" value="ECO:0007669"/>
    <property type="project" value="UniProtKB-UniRule"/>
</dbReference>
<keyword evidence="1 2" id="KW-0193">Cuticle</keyword>
<dbReference type="Proteomes" id="UP000594454">
    <property type="component" value="Chromosome 3"/>
</dbReference>
<evidence type="ECO:0000313" key="4">
    <source>
        <dbReference type="Proteomes" id="UP000594454"/>
    </source>
</evidence>
<dbReference type="PROSITE" id="PS51155">
    <property type="entry name" value="CHIT_BIND_RR_2"/>
    <property type="match status" value="1"/>
</dbReference>
<keyword evidence="4" id="KW-1185">Reference proteome</keyword>
<proteinExistence type="predicted"/>
<evidence type="ECO:0000256" key="2">
    <source>
        <dbReference type="PROSITE-ProRule" id="PRU00497"/>
    </source>
</evidence>
<dbReference type="PANTHER" id="PTHR12236:SF46">
    <property type="entry name" value="CUTICULAR PROTEIN 30B-RELATED"/>
    <property type="match status" value="1"/>
</dbReference>
<dbReference type="Pfam" id="PF00379">
    <property type="entry name" value="Chitin_bind_4"/>
    <property type="match status" value="1"/>
</dbReference>
<dbReference type="GO" id="GO:0005615">
    <property type="term" value="C:extracellular space"/>
    <property type="evidence" value="ECO:0007669"/>
    <property type="project" value="TreeGrafter"/>
</dbReference>
<dbReference type="PANTHER" id="PTHR12236">
    <property type="entry name" value="STRUCTURAL CONTITUENT OF CUTICLE"/>
    <property type="match status" value="1"/>
</dbReference>